<name>A0A4P7QF01_9CORY</name>
<evidence type="ECO:0000256" key="1">
    <source>
        <dbReference type="SAM" id="MobiDB-lite"/>
    </source>
</evidence>
<reference evidence="2 3" key="1">
    <citation type="submission" date="2019-04" db="EMBL/GenBank/DDBJ databases">
        <title>Corynebacterium endometrii sp. nov., isolated from the uterus of a cow with endometritis.</title>
        <authorList>
            <person name="Ballas P."/>
            <person name="Ruckert C."/>
            <person name="Wagener K."/>
            <person name="Drillich M."/>
            <person name="Kaempfer P."/>
            <person name="Busse H.-J."/>
            <person name="Ehling-Schulz M."/>
        </authorList>
    </citation>
    <scope>NUCLEOTIDE SEQUENCE [LARGE SCALE GENOMIC DNA]</scope>
    <source>
        <strain evidence="2 3">LMM-1653</strain>
    </source>
</reference>
<feature type="compositionally biased region" description="Polar residues" evidence="1">
    <location>
        <begin position="1"/>
        <end position="15"/>
    </location>
</feature>
<organism evidence="2 3">
    <name type="scientific">Corynebacterium endometrii</name>
    <dbReference type="NCBI Taxonomy" id="2488819"/>
    <lineage>
        <taxon>Bacteria</taxon>
        <taxon>Bacillati</taxon>
        <taxon>Actinomycetota</taxon>
        <taxon>Actinomycetes</taxon>
        <taxon>Mycobacteriales</taxon>
        <taxon>Corynebacteriaceae</taxon>
        <taxon>Corynebacterium</taxon>
    </lineage>
</organism>
<sequence length="120" mass="12643">MTASSQSPSETNSQDPVLDSAPARALGSGAHGFAHFDAPLADELGSVETLNAWSLAETSRFEETIGALLERREGQALIVITPDDPRRIAAALETSGAGFTATVLKDLPGDYHVKYTRTSA</sequence>
<dbReference type="AlphaFoldDB" id="A0A4P7QF01"/>
<keyword evidence="3" id="KW-1185">Reference proteome</keyword>
<proteinExistence type="predicted"/>
<dbReference type="KEGG" id="cee:CENDO_04730"/>
<evidence type="ECO:0000313" key="3">
    <source>
        <dbReference type="Proteomes" id="UP000296352"/>
    </source>
</evidence>
<accession>A0A4P7QF01</accession>
<evidence type="ECO:0000313" key="2">
    <source>
        <dbReference type="EMBL" id="QCB28235.1"/>
    </source>
</evidence>
<dbReference type="Proteomes" id="UP000296352">
    <property type="component" value="Chromosome"/>
</dbReference>
<gene>
    <name evidence="2" type="ORF">CENDO_04730</name>
</gene>
<dbReference type="RefSeq" id="WP_136141000.1">
    <property type="nucleotide sequence ID" value="NZ_CP039247.1"/>
</dbReference>
<dbReference type="EMBL" id="CP039247">
    <property type="protein sequence ID" value="QCB28235.1"/>
    <property type="molecule type" value="Genomic_DNA"/>
</dbReference>
<feature type="region of interest" description="Disordered" evidence="1">
    <location>
        <begin position="1"/>
        <end position="24"/>
    </location>
</feature>
<protein>
    <submittedName>
        <fullName evidence="2">Uncharacterized protein</fullName>
    </submittedName>
</protein>